<dbReference type="Pfam" id="PF13238">
    <property type="entry name" value="AAA_18"/>
    <property type="match status" value="1"/>
</dbReference>
<dbReference type="Proteomes" id="UP001596147">
    <property type="component" value="Unassembled WGS sequence"/>
</dbReference>
<dbReference type="RefSeq" id="WP_382354221.1">
    <property type="nucleotide sequence ID" value="NZ_JBHSMC010000025.1"/>
</dbReference>
<protein>
    <submittedName>
        <fullName evidence="1">AAA family ATPase</fullName>
    </submittedName>
</protein>
<dbReference type="SUPFAM" id="SSF52540">
    <property type="entry name" value="P-loop containing nucleoside triphosphate hydrolases"/>
    <property type="match status" value="1"/>
</dbReference>
<dbReference type="Gene3D" id="3.40.50.300">
    <property type="entry name" value="P-loop containing nucleotide triphosphate hydrolases"/>
    <property type="match status" value="1"/>
</dbReference>
<accession>A0ABW0LP82</accession>
<keyword evidence="2" id="KW-1185">Reference proteome</keyword>
<dbReference type="EMBL" id="JBHSMC010000025">
    <property type="protein sequence ID" value="MFC5466336.1"/>
    <property type="molecule type" value="Genomic_DNA"/>
</dbReference>
<dbReference type="InterPro" id="IPR027417">
    <property type="entry name" value="P-loop_NTPase"/>
</dbReference>
<evidence type="ECO:0000313" key="1">
    <source>
        <dbReference type="EMBL" id="MFC5466336.1"/>
    </source>
</evidence>
<evidence type="ECO:0000313" key="2">
    <source>
        <dbReference type="Proteomes" id="UP001596147"/>
    </source>
</evidence>
<name>A0ABW0LP82_9BACI</name>
<reference evidence="2" key="1">
    <citation type="journal article" date="2019" name="Int. J. Syst. Evol. Microbiol.">
        <title>The Global Catalogue of Microorganisms (GCM) 10K type strain sequencing project: providing services to taxonomists for standard genome sequencing and annotation.</title>
        <authorList>
            <consortium name="The Broad Institute Genomics Platform"/>
            <consortium name="The Broad Institute Genome Sequencing Center for Infectious Disease"/>
            <person name="Wu L."/>
            <person name="Ma J."/>
        </authorList>
    </citation>
    <scope>NUCLEOTIDE SEQUENCE [LARGE SCALE GENOMIC DNA]</scope>
    <source>
        <strain evidence="2">CGMCC 1.12237</strain>
    </source>
</reference>
<proteinExistence type="predicted"/>
<organism evidence="1 2">
    <name type="scientific">Lederbergia graminis</name>
    <dbReference type="NCBI Taxonomy" id="735518"/>
    <lineage>
        <taxon>Bacteria</taxon>
        <taxon>Bacillati</taxon>
        <taxon>Bacillota</taxon>
        <taxon>Bacilli</taxon>
        <taxon>Bacillales</taxon>
        <taxon>Bacillaceae</taxon>
        <taxon>Lederbergia</taxon>
    </lineage>
</organism>
<gene>
    <name evidence="1" type="ORF">ACFPM4_16575</name>
</gene>
<sequence>MLQIFIISGPCGVGKSTVSKELTRLIPKSALIHGDDFLHIYNEATSPPWEEMLAIMWKNILSITQNLLQHQFHVIIDTVVEDELEWFCRHFSHMNVQIRYVVLRADASELKERILKRGDVEITERSLFLLEKLENETAFNKPYLYDTMDKAVEEIAKDIIEFPPLKIK</sequence>
<comment type="caution">
    <text evidence="1">The sequence shown here is derived from an EMBL/GenBank/DDBJ whole genome shotgun (WGS) entry which is preliminary data.</text>
</comment>